<dbReference type="Proteomes" id="UP001596052">
    <property type="component" value="Unassembled WGS sequence"/>
</dbReference>
<protein>
    <submittedName>
        <fullName evidence="1">Uncharacterized protein</fullName>
    </submittedName>
</protein>
<evidence type="ECO:0000313" key="2">
    <source>
        <dbReference type="Proteomes" id="UP001596052"/>
    </source>
</evidence>
<reference evidence="2" key="1">
    <citation type="journal article" date="2019" name="Int. J. Syst. Evol. Microbiol.">
        <title>The Global Catalogue of Microorganisms (GCM) 10K type strain sequencing project: providing services to taxonomists for standard genome sequencing and annotation.</title>
        <authorList>
            <consortium name="The Broad Institute Genomics Platform"/>
            <consortium name="The Broad Institute Genome Sequencing Center for Infectious Disease"/>
            <person name="Wu L."/>
            <person name="Ma J."/>
        </authorList>
    </citation>
    <scope>NUCLEOTIDE SEQUENCE [LARGE SCALE GENOMIC DNA]</scope>
    <source>
        <strain evidence="2">CGMCC 4.1469</strain>
    </source>
</reference>
<keyword evidence="2" id="KW-1185">Reference proteome</keyword>
<gene>
    <name evidence="1" type="ORF">ACFQDI_16220</name>
</gene>
<dbReference type="SUPFAM" id="SSF69304">
    <property type="entry name" value="Tricorn protease N-terminal domain"/>
    <property type="match status" value="1"/>
</dbReference>
<accession>A0ABW0KSE4</accession>
<dbReference type="EMBL" id="JBHSMQ010000006">
    <property type="protein sequence ID" value="MFC5456410.1"/>
    <property type="molecule type" value="Genomic_DNA"/>
</dbReference>
<organism evidence="1 2">
    <name type="scientific">Prosthecobacter fluviatilis</name>
    <dbReference type="NCBI Taxonomy" id="445931"/>
    <lineage>
        <taxon>Bacteria</taxon>
        <taxon>Pseudomonadati</taxon>
        <taxon>Verrucomicrobiota</taxon>
        <taxon>Verrucomicrobiia</taxon>
        <taxon>Verrucomicrobiales</taxon>
        <taxon>Verrucomicrobiaceae</taxon>
        <taxon>Prosthecobacter</taxon>
    </lineage>
</organism>
<name>A0ABW0KSE4_9BACT</name>
<dbReference type="RefSeq" id="WP_377168621.1">
    <property type="nucleotide sequence ID" value="NZ_JBHSMQ010000006.1"/>
</dbReference>
<comment type="caution">
    <text evidence="1">The sequence shown here is derived from an EMBL/GenBank/DDBJ whole genome shotgun (WGS) entry which is preliminary data.</text>
</comment>
<evidence type="ECO:0000313" key="1">
    <source>
        <dbReference type="EMBL" id="MFC5456410.1"/>
    </source>
</evidence>
<proteinExistence type="predicted"/>
<sequence length="395" mass="43484">MSGQIGYISNGRLYLKPRDGGEVEIVSEFASQLKKRLQSVQDRQSFRGGGSGASFLRGGLPSAEGVSVEDTFHSEFSCAGSQGEAVCYAIDADGVRALFEYQPEEKYERRLLHGPKHRFTSISTRRSEDGPEWLLAAAQDHGVSRVCLFRPEAGGGLVELTEGDSLDTFPVWEPGEQRALVYQTCGIGRHARTSEWAGLGPAALHRLNLDTRAMETVAEDERFDFLCPAFSPEGVLYYLRRPYEPFHTPSFWGILKDIVLFPFRLVRAVFGFLNVFSMLFTGKPLQTAGKPPQPQAADPKAVFLHGRWVSMEKAMRKAAQEELSNLVPRNWQLMRHVPGEDAKVVCEGVMAYAVGAGGTIFFSNGSGVFRLEAGGAKPEKVSTRRLVTSLFVVGA</sequence>